<gene>
    <name evidence="1" type="ORF">DFR24_0879</name>
</gene>
<dbReference type="GO" id="GO:0030638">
    <property type="term" value="P:polyketide metabolic process"/>
    <property type="evidence" value="ECO:0007669"/>
    <property type="project" value="InterPro"/>
</dbReference>
<dbReference type="SUPFAM" id="SSF54427">
    <property type="entry name" value="NTF2-like"/>
    <property type="match status" value="1"/>
</dbReference>
<name>A0A4R7PD11_9GAMM</name>
<dbReference type="Pfam" id="PF07366">
    <property type="entry name" value="SnoaL"/>
    <property type="match status" value="1"/>
</dbReference>
<proteinExistence type="predicted"/>
<accession>A0A4R7PD11</accession>
<evidence type="ECO:0000313" key="2">
    <source>
        <dbReference type="Proteomes" id="UP000295341"/>
    </source>
</evidence>
<dbReference type="GO" id="GO:0016853">
    <property type="term" value="F:isomerase activity"/>
    <property type="evidence" value="ECO:0007669"/>
    <property type="project" value="UniProtKB-KW"/>
</dbReference>
<dbReference type="InterPro" id="IPR032710">
    <property type="entry name" value="NTF2-like_dom_sf"/>
</dbReference>
<dbReference type="AlphaFoldDB" id="A0A4R7PD11"/>
<sequence>MNMDWAHTWLEKTFNQRDMAGMEALYDPNVKFADVPLGVDANGWNGGLKAFFAGFFDPASGSHKFLPDSYLGNAREGVCEWTWHGTMGDADLFQLGKSVKGKTFTVRGNSVFRFDATGKVVEERDYWDLSTVLRQLNG</sequence>
<dbReference type="InterPro" id="IPR009959">
    <property type="entry name" value="Cyclase_SnoaL-like"/>
</dbReference>
<comment type="caution">
    <text evidence="1">The sequence shown here is derived from an EMBL/GenBank/DDBJ whole genome shotgun (WGS) entry which is preliminary data.</text>
</comment>
<dbReference type="EMBL" id="SOBT01000008">
    <property type="protein sequence ID" value="TDU31509.1"/>
    <property type="molecule type" value="Genomic_DNA"/>
</dbReference>
<organism evidence="1 2">
    <name type="scientific">Panacagrimonas perspica</name>
    <dbReference type="NCBI Taxonomy" id="381431"/>
    <lineage>
        <taxon>Bacteria</taxon>
        <taxon>Pseudomonadati</taxon>
        <taxon>Pseudomonadota</taxon>
        <taxon>Gammaproteobacteria</taxon>
        <taxon>Nevskiales</taxon>
        <taxon>Nevskiaceae</taxon>
        <taxon>Panacagrimonas</taxon>
    </lineage>
</organism>
<reference evidence="1 2" key="1">
    <citation type="submission" date="2019-03" db="EMBL/GenBank/DDBJ databases">
        <title>Genomic Encyclopedia of Type Strains, Phase IV (KMG-IV): sequencing the most valuable type-strain genomes for metagenomic binning, comparative biology and taxonomic classification.</title>
        <authorList>
            <person name="Goeker M."/>
        </authorList>
    </citation>
    <scope>NUCLEOTIDE SEQUENCE [LARGE SCALE GENOMIC DNA]</scope>
    <source>
        <strain evidence="1 2">DSM 26377</strain>
    </source>
</reference>
<dbReference type="RefSeq" id="WP_162851035.1">
    <property type="nucleotide sequence ID" value="NZ_MWIN01000012.1"/>
</dbReference>
<evidence type="ECO:0000313" key="1">
    <source>
        <dbReference type="EMBL" id="TDU31509.1"/>
    </source>
</evidence>
<keyword evidence="2" id="KW-1185">Reference proteome</keyword>
<dbReference type="Proteomes" id="UP000295341">
    <property type="component" value="Unassembled WGS sequence"/>
</dbReference>
<protein>
    <submittedName>
        <fullName evidence="1">Steroid delta-isomerase-like uncharacterized protein</fullName>
    </submittedName>
</protein>
<dbReference type="Gene3D" id="3.10.450.50">
    <property type="match status" value="1"/>
</dbReference>
<keyword evidence="1" id="KW-0413">Isomerase</keyword>